<accession>A0A4Y3RK54</accession>
<dbReference type="PANTHER" id="PTHR37314:SF4">
    <property type="entry name" value="UPF0700 TRANSMEMBRANE PROTEIN YOAK"/>
    <property type="match status" value="1"/>
</dbReference>
<dbReference type="PANTHER" id="PTHR37314">
    <property type="entry name" value="SLR0142 PROTEIN"/>
    <property type="match status" value="1"/>
</dbReference>
<feature type="region of interest" description="Disordered" evidence="1">
    <location>
        <begin position="172"/>
        <end position="197"/>
    </location>
</feature>
<evidence type="ECO:0008006" key="5">
    <source>
        <dbReference type="Google" id="ProtNLM"/>
    </source>
</evidence>
<dbReference type="AlphaFoldDB" id="A0A4Y3RK54"/>
<keyword evidence="2" id="KW-0472">Membrane</keyword>
<feature type="transmembrane region" description="Helical" evidence="2">
    <location>
        <begin position="102"/>
        <end position="123"/>
    </location>
</feature>
<feature type="transmembrane region" description="Helical" evidence="2">
    <location>
        <begin position="135"/>
        <end position="152"/>
    </location>
</feature>
<dbReference type="Proteomes" id="UP000315226">
    <property type="component" value="Unassembled WGS sequence"/>
</dbReference>
<evidence type="ECO:0000256" key="1">
    <source>
        <dbReference type="SAM" id="MobiDB-lite"/>
    </source>
</evidence>
<sequence length="258" mass="25775">MRKLLADVAHSLVPPRGDRHGPLPPLLLTLTVVTGLVDAVSYLGLGEVFVANMTGNVVLLGFALAGTAGLSAPATAVSTAAFLVGAVAGGRFGCRFAGHSGRLLASAMSGQAVLVAGALGTAVVADARPTDPARYALIVLLGLAMGLQNAVVRRLGVPDLTTTVVTQTLTGLASDSTPDSAPNSTPGSPHDSAPDGGAGLRRGRRILSVLAILLGALVGALLLRVSLALVLGVALALLAAAVLVTRRLSATDAAWVRP</sequence>
<dbReference type="OrthoDB" id="4272751at2"/>
<keyword evidence="4" id="KW-1185">Reference proteome</keyword>
<evidence type="ECO:0000256" key="2">
    <source>
        <dbReference type="SAM" id="Phobius"/>
    </source>
</evidence>
<evidence type="ECO:0000313" key="4">
    <source>
        <dbReference type="Proteomes" id="UP000315226"/>
    </source>
</evidence>
<evidence type="ECO:0000313" key="3">
    <source>
        <dbReference type="EMBL" id="GEB57318.1"/>
    </source>
</evidence>
<dbReference type="Pfam" id="PF06912">
    <property type="entry name" value="DUF1275"/>
    <property type="match status" value="1"/>
</dbReference>
<feature type="transmembrane region" description="Helical" evidence="2">
    <location>
        <begin position="57"/>
        <end position="90"/>
    </location>
</feature>
<keyword evidence="2" id="KW-0812">Transmembrane</keyword>
<organism evidence="3 4">
    <name type="scientific">Streptomyces gardneri</name>
    <dbReference type="NCBI Taxonomy" id="66892"/>
    <lineage>
        <taxon>Bacteria</taxon>
        <taxon>Bacillati</taxon>
        <taxon>Actinomycetota</taxon>
        <taxon>Actinomycetes</taxon>
        <taxon>Kitasatosporales</taxon>
        <taxon>Streptomycetaceae</taxon>
        <taxon>Streptomyces</taxon>
    </lineage>
</organism>
<reference evidence="3 4" key="1">
    <citation type="submission" date="2019-06" db="EMBL/GenBank/DDBJ databases">
        <title>Whole genome shotgun sequence of Streptomyces gardneri NBRC 12865.</title>
        <authorList>
            <person name="Hosoyama A."/>
            <person name="Uohara A."/>
            <person name="Ohji S."/>
            <person name="Ichikawa N."/>
        </authorList>
    </citation>
    <scope>NUCLEOTIDE SEQUENCE [LARGE SCALE GENOMIC DNA]</scope>
    <source>
        <strain evidence="3 4">NBRC 12865</strain>
    </source>
</reference>
<proteinExistence type="predicted"/>
<dbReference type="EMBL" id="BJMN01000017">
    <property type="protein sequence ID" value="GEB57318.1"/>
    <property type="molecule type" value="Genomic_DNA"/>
</dbReference>
<protein>
    <recommendedName>
        <fullName evidence="5">DUF1275 family protein</fullName>
    </recommendedName>
</protein>
<name>A0A4Y3RK54_9ACTN</name>
<feature type="transmembrane region" description="Helical" evidence="2">
    <location>
        <begin position="206"/>
        <end position="223"/>
    </location>
</feature>
<gene>
    <name evidence="3" type="ORF">SGA01_29230</name>
</gene>
<keyword evidence="2" id="KW-1133">Transmembrane helix</keyword>
<feature type="transmembrane region" description="Helical" evidence="2">
    <location>
        <begin position="26"/>
        <end position="45"/>
    </location>
</feature>
<feature type="transmembrane region" description="Helical" evidence="2">
    <location>
        <begin position="229"/>
        <end position="248"/>
    </location>
</feature>
<feature type="compositionally biased region" description="Polar residues" evidence="1">
    <location>
        <begin position="172"/>
        <end position="187"/>
    </location>
</feature>
<dbReference type="RefSeq" id="WP_141296894.1">
    <property type="nucleotide sequence ID" value="NZ_BJMN01000017.1"/>
</dbReference>
<comment type="caution">
    <text evidence="3">The sequence shown here is derived from an EMBL/GenBank/DDBJ whole genome shotgun (WGS) entry which is preliminary data.</text>
</comment>
<dbReference type="InterPro" id="IPR010699">
    <property type="entry name" value="DUF1275"/>
</dbReference>